<dbReference type="Pfam" id="PF13795">
    <property type="entry name" value="HupE_UreJ_2"/>
    <property type="match status" value="1"/>
</dbReference>
<reference evidence="3" key="1">
    <citation type="journal article" date="2019" name="Int. J. Syst. Evol. Microbiol.">
        <title>The Global Catalogue of Microorganisms (GCM) 10K type strain sequencing project: providing services to taxonomists for standard genome sequencing and annotation.</title>
        <authorList>
            <consortium name="The Broad Institute Genomics Platform"/>
            <consortium name="The Broad Institute Genome Sequencing Center for Infectious Disease"/>
            <person name="Wu L."/>
            <person name="Ma J."/>
        </authorList>
    </citation>
    <scope>NUCLEOTIDE SEQUENCE [LARGE SCALE GENOMIC DNA]</scope>
    <source>
        <strain evidence="3">JCM 18326</strain>
    </source>
</reference>
<evidence type="ECO:0000313" key="2">
    <source>
        <dbReference type="EMBL" id="GAA4826947.1"/>
    </source>
</evidence>
<dbReference type="Proteomes" id="UP001500298">
    <property type="component" value="Unassembled WGS sequence"/>
</dbReference>
<feature type="transmembrane region" description="Helical" evidence="1">
    <location>
        <begin position="242"/>
        <end position="261"/>
    </location>
</feature>
<gene>
    <name evidence="2" type="ORF">GCM10023331_09590</name>
</gene>
<keyword evidence="1" id="KW-1133">Transmembrane helix</keyword>
<protein>
    <submittedName>
        <fullName evidence="2">HupE/UreJ family protein</fullName>
    </submittedName>
</protein>
<sequence length="334" mass="36719">MKQTSPLLHLFSLIILLLITSISLSDAHELRPAYLHITQSNDSTYKVMWKVPRKGDMVLRLQPVFAPSFQLQASAVPQAIEGALLYTYELKGSTPLMGTTLHIDQLDKTMVDVLVNATFLNGENITLLLNPKQTSALLPSSPNSKEVIYNYSILGIEHIWEGIDHLLFVLALMIITKGFSKILKTITAFTIAHSITLSLATLGWVSIPGPPVEATIALSIVFLAVEILKNKEGKSTLSSRKPWLVAFSFGLLHGFGFAGALSEVGVPQSAIPLALAFFNIGVELGQIAFVIVVLAGIKLLLLYKHWPVYLQKVPAYGIGIMASFWLVERVINFW</sequence>
<dbReference type="InterPro" id="IPR032809">
    <property type="entry name" value="Put_HupE_UreJ"/>
</dbReference>
<comment type="caution">
    <text evidence="2">The sequence shown here is derived from an EMBL/GenBank/DDBJ whole genome shotgun (WGS) entry which is preliminary data.</text>
</comment>
<keyword evidence="1" id="KW-0812">Transmembrane</keyword>
<keyword evidence="3" id="KW-1185">Reference proteome</keyword>
<dbReference type="EMBL" id="BAABJX010000017">
    <property type="protein sequence ID" value="GAA4826947.1"/>
    <property type="molecule type" value="Genomic_DNA"/>
</dbReference>
<accession>A0ABP9D4X4</accession>
<feature type="transmembrane region" description="Helical" evidence="1">
    <location>
        <begin position="273"/>
        <end position="301"/>
    </location>
</feature>
<proteinExistence type="predicted"/>
<evidence type="ECO:0000313" key="3">
    <source>
        <dbReference type="Proteomes" id="UP001500298"/>
    </source>
</evidence>
<dbReference type="RefSeq" id="WP_345369656.1">
    <property type="nucleotide sequence ID" value="NZ_BAABJX010000017.1"/>
</dbReference>
<name>A0ABP9D4X4_9BACT</name>
<feature type="transmembrane region" description="Helical" evidence="1">
    <location>
        <begin position="212"/>
        <end position="230"/>
    </location>
</feature>
<evidence type="ECO:0000256" key="1">
    <source>
        <dbReference type="SAM" id="Phobius"/>
    </source>
</evidence>
<keyword evidence="1" id="KW-0472">Membrane</keyword>
<organism evidence="2 3">
    <name type="scientific">Algivirga pacifica</name>
    <dbReference type="NCBI Taxonomy" id="1162670"/>
    <lineage>
        <taxon>Bacteria</taxon>
        <taxon>Pseudomonadati</taxon>
        <taxon>Bacteroidota</taxon>
        <taxon>Cytophagia</taxon>
        <taxon>Cytophagales</taxon>
        <taxon>Flammeovirgaceae</taxon>
        <taxon>Algivirga</taxon>
    </lineage>
</organism>